<evidence type="ECO:0000313" key="3">
    <source>
        <dbReference type="Proteomes" id="UP000033519"/>
    </source>
</evidence>
<keyword evidence="1" id="KW-0732">Signal</keyword>
<gene>
    <name evidence="2" type="ORF">WH91_11645</name>
</gene>
<keyword evidence="3" id="KW-1185">Reference proteome</keyword>
<name>A0ABR5DXY6_9HYPH</name>
<accession>A0ABR5DXY6</accession>
<dbReference type="RefSeq" id="WP_046171182.1">
    <property type="nucleotide sequence ID" value="NZ_FOMB01000025.1"/>
</dbReference>
<dbReference type="EMBL" id="LAPV01000125">
    <property type="protein sequence ID" value="KKC32886.1"/>
    <property type="molecule type" value="Genomic_DNA"/>
</dbReference>
<feature type="chain" id="PRO_5045636410" evidence="1">
    <location>
        <begin position="24"/>
        <end position="112"/>
    </location>
</feature>
<sequence>MNRFWLLIVVLFGLASMSSPTMAAAAATGNFWTVENQELCVEADAAGESALAYKPCSKKINGKAVSCQQLAAVMPLAAECMFEQQFAEFSFPARNGSLSLTNGGRFRPPQSV</sequence>
<evidence type="ECO:0000256" key="1">
    <source>
        <dbReference type="SAM" id="SignalP"/>
    </source>
</evidence>
<protein>
    <submittedName>
        <fullName evidence="2">Uncharacterized protein</fullName>
    </submittedName>
</protein>
<proteinExistence type="predicted"/>
<dbReference type="Proteomes" id="UP000033519">
    <property type="component" value="Unassembled WGS sequence"/>
</dbReference>
<feature type="signal peptide" evidence="1">
    <location>
        <begin position="1"/>
        <end position="23"/>
    </location>
</feature>
<reference evidence="2 3" key="1">
    <citation type="submission" date="2015-03" db="EMBL/GenBank/DDBJ databases">
        <authorList>
            <person name="Lepp D."/>
            <person name="Hassan Y.I."/>
            <person name="Li X.-Z."/>
            <person name="Zhou T."/>
        </authorList>
    </citation>
    <scope>NUCLEOTIDE SEQUENCE [LARGE SCALE GENOMIC DNA]</scope>
    <source>
        <strain evidence="2 3">Cr7-05</strain>
    </source>
</reference>
<evidence type="ECO:0000313" key="2">
    <source>
        <dbReference type="EMBL" id="KKC32886.1"/>
    </source>
</evidence>
<organism evidence="2 3">
    <name type="scientific">Devosia psychrophila</name>
    <dbReference type="NCBI Taxonomy" id="728005"/>
    <lineage>
        <taxon>Bacteria</taxon>
        <taxon>Pseudomonadati</taxon>
        <taxon>Pseudomonadota</taxon>
        <taxon>Alphaproteobacteria</taxon>
        <taxon>Hyphomicrobiales</taxon>
        <taxon>Devosiaceae</taxon>
        <taxon>Devosia</taxon>
    </lineage>
</organism>
<comment type="caution">
    <text evidence="2">The sequence shown here is derived from an EMBL/GenBank/DDBJ whole genome shotgun (WGS) entry which is preliminary data.</text>
</comment>